<dbReference type="Proteomes" id="UP000637774">
    <property type="component" value="Unassembled WGS sequence"/>
</dbReference>
<keyword evidence="3" id="KW-1185">Reference proteome</keyword>
<keyword evidence="1" id="KW-0732">Signal</keyword>
<evidence type="ECO:0000313" key="2">
    <source>
        <dbReference type="EMBL" id="GGH80317.1"/>
    </source>
</evidence>
<dbReference type="EMBL" id="BMGY01000003">
    <property type="protein sequence ID" value="GGH80317.1"/>
    <property type="molecule type" value="Genomic_DNA"/>
</dbReference>
<organism evidence="2 3">
    <name type="scientific">Hymenobacter frigidus</name>
    <dbReference type="NCBI Taxonomy" id="1524095"/>
    <lineage>
        <taxon>Bacteria</taxon>
        <taxon>Pseudomonadati</taxon>
        <taxon>Bacteroidota</taxon>
        <taxon>Cytophagia</taxon>
        <taxon>Cytophagales</taxon>
        <taxon>Hymenobacteraceae</taxon>
        <taxon>Hymenobacter</taxon>
    </lineage>
</organism>
<comment type="caution">
    <text evidence="2">The sequence shown here is derived from an EMBL/GenBank/DDBJ whole genome shotgun (WGS) entry which is preliminary data.</text>
</comment>
<gene>
    <name evidence="2" type="ORF">GCM10011495_05360</name>
</gene>
<name>A0ABQ1ZXC8_9BACT</name>
<feature type="chain" id="PRO_5046062097" description="DUF4249 family protein" evidence="1">
    <location>
        <begin position="21"/>
        <end position="266"/>
    </location>
</feature>
<accession>A0ABQ1ZXC8</accession>
<feature type="signal peptide" evidence="1">
    <location>
        <begin position="1"/>
        <end position="20"/>
    </location>
</feature>
<protein>
    <recommendedName>
        <fullName evidence="4">DUF4249 family protein</fullName>
    </recommendedName>
</protein>
<reference evidence="3" key="1">
    <citation type="journal article" date="2019" name="Int. J. Syst. Evol. Microbiol.">
        <title>The Global Catalogue of Microorganisms (GCM) 10K type strain sequencing project: providing services to taxonomists for standard genome sequencing and annotation.</title>
        <authorList>
            <consortium name="The Broad Institute Genomics Platform"/>
            <consortium name="The Broad Institute Genome Sequencing Center for Infectious Disease"/>
            <person name="Wu L."/>
            <person name="Ma J."/>
        </authorList>
    </citation>
    <scope>NUCLEOTIDE SEQUENCE [LARGE SCALE GENOMIC DNA]</scope>
    <source>
        <strain evidence="3">CGMCC 1.14966</strain>
    </source>
</reference>
<evidence type="ECO:0000256" key="1">
    <source>
        <dbReference type="SAM" id="SignalP"/>
    </source>
</evidence>
<evidence type="ECO:0008006" key="4">
    <source>
        <dbReference type="Google" id="ProtNLM"/>
    </source>
</evidence>
<sequence>MFRMLSTLNQCFNARHFAFAAAALGLSLTGCKDTVEVLPDSGTDYYPVAVGNFWVYAVADTTWSLASQSTPSVRTASAFQFKETITEIITDAAGQKAYRLVRAKRLTPADAWRNDSVFILSANSKFVTLNRNNARTLELVFPVKEGRSWNFNAFNNNSNDTITAETRQYSRIGQPFTSRVVAGNPVITYPATITTENTGTANQNTLLKILNYQQVFAKKVGPVHRRRRYLLPFNYTDSRNGNQIYIPGSYFSASVRHETLIDYGPR</sequence>
<dbReference type="PROSITE" id="PS51257">
    <property type="entry name" value="PROKAR_LIPOPROTEIN"/>
    <property type="match status" value="1"/>
</dbReference>
<proteinExistence type="predicted"/>
<evidence type="ECO:0000313" key="3">
    <source>
        <dbReference type="Proteomes" id="UP000637774"/>
    </source>
</evidence>